<feature type="region of interest" description="Disordered" evidence="1">
    <location>
        <begin position="56"/>
        <end position="85"/>
    </location>
</feature>
<keyword evidence="2" id="KW-0670">Pyruvate</keyword>
<evidence type="ECO:0000313" key="2">
    <source>
        <dbReference type="EMBL" id="GER47226.1"/>
    </source>
</evidence>
<proteinExistence type="predicted"/>
<dbReference type="AlphaFoldDB" id="A0A5A7QQG4"/>
<dbReference type="Proteomes" id="UP000325081">
    <property type="component" value="Unassembled WGS sequence"/>
</dbReference>
<name>A0A5A7QQG4_STRAF</name>
<feature type="compositionally biased region" description="Basic and acidic residues" evidence="1">
    <location>
        <begin position="56"/>
        <end position="84"/>
    </location>
</feature>
<evidence type="ECO:0000256" key="1">
    <source>
        <dbReference type="SAM" id="MobiDB-lite"/>
    </source>
</evidence>
<dbReference type="OrthoDB" id="537033at2759"/>
<comment type="caution">
    <text evidence="2">The sequence shown here is derived from an EMBL/GenBank/DDBJ whole genome shotgun (WGS) entry which is preliminary data.</text>
</comment>
<sequence length="121" mass="14272">MKKREKQVALEAAVPFGVRAGHGEPREEFRHGAWRRRPVHFAQGLHQILRSHVAPIHERLRENPRNMNQNKRESDTNTRSETKSKKVYSSEFFSIFGENLNLIGTIETMKHRSERENGKWR</sequence>
<dbReference type="EMBL" id="BKCP01007771">
    <property type="protein sequence ID" value="GER47226.1"/>
    <property type="molecule type" value="Genomic_DNA"/>
</dbReference>
<organism evidence="2 3">
    <name type="scientific">Striga asiatica</name>
    <name type="common">Asiatic witchweed</name>
    <name type="synonym">Buchnera asiatica</name>
    <dbReference type="NCBI Taxonomy" id="4170"/>
    <lineage>
        <taxon>Eukaryota</taxon>
        <taxon>Viridiplantae</taxon>
        <taxon>Streptophyta</taxon>
        <taxon>Embryophyta</taxon>
        <taxon>Tracheophyta</taxon>
        <taxon>Spermatophyta</taxon>
        <taxon>Magnoliopsida</taxon>
        <taxon>eudicotyledons</taxon>
        <taxon>Gunneridae</taxon>
        <taxon>Pentapetalae</taxon>
        <taxon>asterids</taxon>
        <taxon>lamiids</taxon>
        <taxon>Lamiales</taxon>
        <taxon>Orobanchaceae</taxon>
        <taxon>Buchnereae</taxon>
        <taxon>Striga</taxon>
    </lineage>
</organism>
<gene>
    <name evidence="2" type="ORF">STAS_24328</name>
</gene>
<protein>
    <submittedName>
        <fullName evidence="2">2-aminoethylphosphonate--pyruvate transaminase</fullName>
    </submittedName>
</protein>
<evidence type="ECO:0000313" key="3">
    <source>
        <dbReference type="Proteomes" id="UP000325081"/>
    </source>
</evidence>
<accession>A0A5A7QQG4</accession>
<keyword evidence="3" id="KW-1185">Reference proteome</keyword>
<reference evidence="3" key="1">
    <citation type="journal article" date="2019" name="Curr. Biol.">
        <title>Genome Sequence of Striga asiatica Provides Insight into the Evolution of Plant Parasitism.</title>
        <authorList>
            <person name="Yoshida S."/>
            <person name="Kim S."/>
            <person name="Wafula E.K."/>
            <person name="Tanskanen J."/>
            <person name="Kim Y.M."/>
            <person name="Honaas L."/>
            <person name="Yang Z."/>
            <person name="Spallek T."/>
            <person name="Conn C.E."/>
            <person name="Ichihashi Y."/>
            <person name="Cheong K."/>
            <person name="Cui S."/>
            <person name="Der J.P."/>
            <person name="Gundlach H."/>
            <person name="Jiao Y."/>
            <person name="Hori C."/>
            <person name="Ishida J.K."/>
            <person name="Kasahara H."/>
            <person name="Kiba T."/>
            <person name="Kim M.S."/>
            <person name="Koo N."/>
            <person name="Laohavisit A."/>
            <person name="Lee Y.H."/>
            <person name="Lumba S."/>
            <person name="McCourt P."/>
            <person name="Mortimer J.C."/>
            <person name="Mutuku J.M."/>
            <person name="Nomura T."/>
            <person name="Sasaki-Sekimoto Y."/>
            <person name="Seto Y."/>
            <person name="Wang Y."/>
            <person name="Wakatake T."/>
            <person name="Sakakibara H."/>
            <person name="Demura T."/>
            <person name="Yamaguchi S."/>
            <person name="Yoneyama K."/>
            <person name="Manabe R.I."/>
            <person name="Nelson D.C."/>
            <person name="Schulman A.H."/>
            <person name="Timko M.P."/>
            <person name="dePamphilis C.W."/>
            <person name="Choi D."/>
            <person name="Shirasu K."/>
        </authorList>
    </citation>
    <scope>NUCLEOTIDE SEQUENCE [LARGE SCALE GENOMIC DNA]</scope>
    <source>
        <strain evidence="3">cv. UVA1</strain>
    </source>
</reference>